<dbReference type="PANTHER" id="PTHR19288:SF46">
    <property type="entry name" value="HALOACID DEHALOGENASE-LIKE HYDROLASE DOMAIN-CONTAINING PROTEIN 2"/>
    <property type="match status" value="1"/>
</dbReference>
<reference evidence="2" key="1">
    <citation type="submission" date="2021-02" db="EMBL/GenBank/DDBJ databases">
        <authorList>
            <person name="Nowell W R."/>
        </authorList>
    </citation>
    <scope>NUCLEOTIDE SEQUENCE</scope>
</reference>
<gene>
    <name evidence="1" type="ORF">OVA965_LOCUS7597</name>
    <name evidence="2" type="ORF">TMI583_LOCUS7592</name>
</gene>
<dbReference type="Pfam" id="PF13242">
    <property type="entry name" value="Hydrolase_like"/>
    <property type="match status" value="1"/>
</dbReference>
<evidence type="ECO:0000313" key="2">
    <source>
        <dbReference type="EMBL" id="CAF3645159.1"/>
    </source>
</evidence>
<dbReference type="EMBL" id="CAJOBA010002444">
    <property type="protein sequence ID" value="CAF3645159.1"/>
    <property type="molecule type" value="Genomic_DNA"/>
</dbReference>
<dbReference type="Proteomes" id="UP000677228">
    <property type="component" value="Unassembled WGS sequence"/>
</dbReference>
<protein>
    <submittedName>
        <fullName evidence="2">Uncharacterized protein</fullName>
    </submittedName>
</protein>
<dbReference type="EMBL" id="CAJNOK010002444">
    <property type="protein sequence ID" value="CAF0860280.1"/>
    <property type="molecule type" value="Genomic_DNA"/>
</dbReference>
<dbReference type="AlphaFoldDB" id="A0A8S2HIC8"/>
<dbReference type="GO" id="GO:0016791">
    <property type="term" value="F:phosphatase activity"/>
    <property type="evidence" value="ECO:0007669"/>
    <property type="project" value="TreeGrafter"/>
</dbReference>
<dbReference type="PANTHER" id="PTHR19288">
    <property type="entry name" value="4-NITROPHENYLPHOSPHATASE-RELATED"/>
    <property type="match status" value="1"/>
</dbReference>
<name>A0A8S2HIC8_9BILA</name>
<proteinExistence type="predicted"/>
<dbReference type="Gene3D" id="2.20.25.240">
    <property type="match status" value="1"/>
</dbReference>
<dbReference type="InterPro" id="IPR036412">
    <property type="entry name" value="HAD-like_sf"/>
</dbReference>
<sequence length="390" mass="44006">MPEGGSAYVIGEPGLTYALYEKGFQMNDVDPDYVVLGEGPSYNYEKLCKAVSLVNKGAKLIATNLDTEGLNSNSEIIPACGAFAACVELVTKTKAFFCGKPSALIMRYAQRTLGLNRLETCIIGDRMDTDIVAGINSEIDPVLVLSGVTTMEDLHAFPYQTKRRGKILNFNDHQYTKKRSNKSTDKWRCRIRSCNSIIVLVRDASTVIHPPTDHSHVPDPIQAKVDEFKNTCKTRAREETTPISQIHEQELVKCSLKHNDISFLPSYSSIDSSFYREQLKNDPKSDLLESDSRVLVFDSKWGIEYLSEVDTWHMDGTFKTRPLLFAQLYIIHDYRNGYMIPTICTLTSDKSDDQAATTFNDYITDTYVDDDALFPSFIWNVHDLIITDQP</sequence>
<dbReference type="Proteomes" id="UP000682733">
    <property type="component" value="Unassembled WGS sequence"/>
</dbReference>
<dbReference type="InterPro" id="IPR023214">
    <property type="entry name" value="HAD_sf"/>
</dbReference>
<dbReference type="SUPFAM" id="SSF56784">
    <property type="entry name" value="HAD-like"/>
    <property type="match status" value="1"/>
</dbReference>
<dbReference type="Gene3D" id="3.40.50.1000">
    <property type="entry name" value="HAD superfamily/HAD-like"/>
    <property type="match status" value="1"/>
</dbReference>
<evidence type="ECO:0000313" key="1">
    <source>
        <dbReference type="EMBL" id="CAF0860280.1"/>
    </source>
</evidence>
<dbReference type="GO" id="GO:0005737">
    <property type="term" value="C:cytoplasm"/>
    <property type="evidence" value="ECO:0007669"/>
    <property type="project" value="TreeGrafter"/>
</dbReference>
<comment type="caution">
    <text evidence="2">The sequence shown here is derived from an EMBL/GenBank/DDBJ whole genome shotgun (WGS) entry which is preliminary data.</text>
</comment>
<dbReference type="GO" id="GO:0008270">
    <property type="term" value="F:zinc ion binding"/>
    <property type="evidence" value="ECO:0007669"/>
    <property type="project" value="UniProtKB-KW"/>
</dbReference>
<organism evidence="2 3">
    <name type="scientific">Didymodactylos carnosus</name>
    <dbReference type="NCBI Taxonomy" id="1234261"/>
    <lineage>
        <taxon>Eukaryota</taxon>
        <taxon>Metazoa</taxon>
        <taxon>Spiralia</taxon>
        <taxon>Gnathifera</taxon>
        <taxon>Rotifera</taxon>
        <taxon>Eurotatoria</taxon>
        <taxon>Bdelloidea</taxon>
        <taxon>Philodinida</taxon>
        <taxon>Philodinidae</taxon>
        <taxon>Didymodactylos</taxon>
    </lineage>
</organism>
<accession>A0A8S2HIC8</accession>
<evidence type="ECO:0000313" key="3">
    <source>
        <dbReference type="Proteomes" id="UP000682733"/>
    </source>
</evidence>